<keyword evidence="9 10" id="KW-0807">Transducer</keyword>
<dbReference type="SUPFAM" id="SSF49562">
    <property type="entry name" value="C2 domain (Calcium/lipid-binding domain, CaLB)"/>
    <property type="match status" value="1"/>
</dbReference>
<dbReference type="PROSITE" id="PS50004">
    <property type="entry name" value="C2"/>
    <property type="match status" value="1"/>
</dbReference>
<feature type="binding site" evidence="12">
    <location>
        <position position="438"/>
    </location>
    <ligand>
        <name>Ca(2+)</name>
        <dbReference type="ChEBI" id="CHEBI:29108"/>
    </ligand>
</feature>
<dbReference type="Pfam" id="PF00387">
    <property type="entry name" value="PI-PLC-Y"/>
    <property type="match status" value="1"/>
</dbReference>
<feature type="compositionally biased region" description="Basic and acidic residues" evidence="14">
    <location>
        <begin position="709"/>
        <end position="722"/>
    </location>
</feature>
<evidence type="ECO:0000256" key="8">
    <source>
        <dbReference type="ARBA" id="ARBA00023098"/>
    </source>
</evidence>
<dbReference type="SUPFAM" id="SSF69989">
    <property type="entry name" value="C-terminal domain of PLC-beta"/>
    <property type="match status" value="1"/>
</dbReference>
<dbReference type="InterPro" id="IPR000909">
    <property type="entry name" value="PLipase_C_PInositol-sp_X_dom"/>
</dbReference>
<evidence type="ECO:0000256" key="13">
    <source>
        <dbReference type="RuleBase" id="RU361133"/>
    </source>
</evidence>
<dbReference type="Gene3D" id="1.10.238.10">
    <property type="entry name" value="EF-hand"/>
    <property type="match status" value="1"/>
</dbReference>
<feature type="binding site" evidence="12">
    <location>
        <position position="436"/>
    </location>
    <ligand>
        <name>Ca(2+)</name>
        <dbReference type="ChEBI" id="CHEBI:29108"/>
    </ligand>
</feature>
<dbReference type="Pfam" id="PF22631">
    <property type="entry name" value="PLCB1-4-like_EFh"/>
    <property type="match status" value="1"/>
</dbReference>
<dbReference type="Pfam" id="PF17787">
    <property type="entry name" value="PH_14"/>
    <property type="match status" value="2"/>
</dbReference>
<dbReference type="InterPro" id="IPR053945">
    <property type="entry name" value="PLCB1-4-like_EFh"/>
</dbReference>
<dbReference type="GO" id="GO:0007186">
    <property type="term" value="P:G protein-coupled receptor signaling pathway"/>
    <property type="evidence" value="ECO:0007669"/>
    <property type="project" value="TreeGrafter"/>
</dbReference>
<feature type="compositionally biased region" description="Polar residues" evidence="14">
    <location>
        <begin position="1219"/>
        <end position="1230"/>
    </location>
</feature>
<dbReference type="InterPro" id="IPR014815">
    <property type="entry name" value="PLC-beta_C"/>
</dbReference>
<keyword evidence="4" id="KW-0597">Phosphoprotein</keyword>
<keyword evidence="12" id="KW-0479">Metal-binding</keyword>
<organism evidence="17 18">
    <name type="scientific">Megalurothrips usitatus</name>
    <name type="common">bean blossom thrips</name>
    <dbReference type="NCBI Taxonomy" id="439358"/>
    <lineage>
        <taxon>Eukaryota</taxon>
        <taxon>Metazoa</taxon>
        <taxon>Ecdysozoa</taxon>
        <taxon>Arthropoda</taxon>
        <taxon>Hexapoda</taxon>
        <taxon>Insecta</taxon>
        <taxon>Pterygota</taxon>
        <taxon>Neoptera</taxon>
        <taxon>Paraneoptera</taxon>
        <taxon>Thysanoptera</taxon>
        <taxon>Terebrantia</taxon>
        <taxon>Thripoidea</taxon>
        <taxon>Thripidae</taxon>
        <taxon>Megalurothrips</taxon>
    </lineage>
</organism>
<dbReference type="InterPro" id="IPR042531">
    <property type="entry name" value="PLC-beta_C_sf"/>
</dbReference>
<dbReference type="Gene3D" id="1.20.1230.10">
    <property type="entry name" value="Phospholipase C beta, distal C-terminal domain"/>
    <property type="match status" value="1"/>
</dbReference>
<evidence type="ECO:0000259" key="16">
    <source>
        <dbReference type="PROSITE" id="PS50008"/>
    </source>
</evidence>
<feature type="compositionally biased region" description="Acidic residues" evidence="14">
    <location>
        <begin position="694"/>
        <end position="708"/>
    </location>
</feature>
<dbReference type="SMART" id="SM00149">
    <property type="entry name" value="PLCYc"/>
    <property type="match status" value="1"/>
</dbReference>
<dbReference type="PROSITE" id="PS50007">
    <property type="entry name" value="PIPLC_X_DOMAIN"/>
    <property type="match status" value="1"/>
</dbReference>
<keyword evidence="3" id="KW-0963">Cytoplasm</keyword>
<dbReference type="GO" id="GO:0004435">
    <property type="term" value="F:phosphatidylinositol-4,5-bisphosphate phospholipase C activity"/>
    <property type="evidence" value="ECO:0007669"/>
    <property type="project" value="UniProtKB-UniRule"/>
</dbReference>
<feature type="domain" description="PI-PLC Y-box" evidence="16">
    <location>
        <begin position="727"/>
        <end position="843"/>
    </location>
</feature>
<dbReference type="FunFam" id="3.20.20.190:FF:000084">
    <property type="match status" value="1"/>
</dbReference>
<dbReference type="EC" id="3.1.4.11" evidence="10"/>
<dbReference type="Gene3D" id="2.60.40.150">
    <property type="entry name" value="C2 domain"/>
    <property type="match status" value="1"/>
</dbReference>
<evidence type="ECO:0000256" key="10">
    <source>
        <dbReference type="PIRNR" id="PIRNR000956"/>
    </source>
</evidence>
<dbReference type="CDD" id="cd13361">
    <property type="entry name" value="PH_PLC_beta"/>
    <property type="match status" value="1"/>
</dbReference>
<sequence>MASGSSSAATPGPGAASRSGGPPARANLSQPTVQQIKTADVPKRLQEGEEFIKWDENSGVGTPVLLRIDENGFFLYWADQTTKEVLEVLDISSIRDARTGKYAKIPKDRKILGKVESGIKVESSREGTKVETPDSKMDKSDSKPSGKGDTEEDKVEDKISTLCLEDCTVTICHGCDFVNLTFINFYTTKKETAQLWTDEITKLVFSLSLLNSSAMRFLMKAHTRLCLQVDKTGNIPVKSIIKMFAQNKEEKKRVEEALQTICGPEISKEKSAVLNPAQFTFEEHFYPFYKTLIQRTEVQKVYESLCNPSTKMIGVNEFMQFLNGTQRDPRLNEILHPYAKTHNVQALIEQYEKSKEYATRHLLSFDGFLRYLMSDDNPIIAPSKLEIMNQETMEHPLSHYYINSSHNTYLTGHQITGKSSVEMYRQCLLSGCRCVELDFWNGPKDEPCIVHGYTFVPEVSAREVIEAIAESAFKTSEYPVILSFENHCNKKQQSKIAEYCREIFGDMLLDSPLDSHPLKGEALPPPSLLKRKIIIKNKKKKKGEASNDSSDVETSPAVETAPGVADSTGTPSEGPQAETPSTAEVLSEAIAVDETKPELVESVDGPSESRTEADGAEAKEPHKETENNDSDEKKGGEDGAVDDSLDCDTTGSADKEESSDKVGLLDSVTSPKPTKARNGEVNQPREAARRQGSGDDDDGETSDEEEAGPADKDKASKTKESEAGEEISALVNYVQPVHFVSFEKSQEKKRFYEMSSFDEKQAISFLKEYPNEFVNYNKRQLSRVYPAGKRFDSSNFLPQLYWNAGCQLVALNYQTLDLGMQFNLGMFEYNQRCGYLLKPEFFRRDDRQIDIFSVSTVDGIVAGTLKVFVLSGQFLSEKKINTYVEVHMYGLPADALPKKYRTRVVPNNGMNPVYSKEDEKDKPFDYELVVMPELASIRIAAYEESGKLGKFIGHRILPLVGLCPGYRHVTLRNEAGQPLLATLFLLIKVNDFVPDQFHMFAEALTNPTEYQSKLQKHNTMLAGLTEDIEEVDDPFGGAGSKGRHGAHNGDGSKILCDRSMSDADDVLPNMIAPPKLTKGVPGSFAGLLGQAGVAASSAAAGAAAGASAAASITAKRHSIAPAGAAPGALPVSADKNAAAVAAGNLLEEVKSTLTVETLEELMKAKSVREKRQEMDKKLEALRKKHEKERTRMQIQRSQDTKESKPKFYMSNKLVKRLSRQNISSGVSEPSTPHEGEDADGESSQSQSERLLAVVREQLTQEKELQKKYHEMVFTTIAKTVESSQANQMKTLKAIQERDTAEMMRKLEATRRKEMKELVKKHKDREEMDRMKRELTSSAVERGVSERVRLEEMYGHKKKELEEKYQLVKTSLEAEKKRVEETLLKEFDDRFTFIRREIQIREMEIASSSDPHNVQ</sequence>
<evidence type="ECO:0000256" key="14">
    <source>
        <dbReference type="SAM" id="MobiDB-lite"/>
    </source>
</evidence>
<evidence type="ECO:0000256" key="4">
    <source>
        <dbReference type="ARBA" id="ARBA00022553"/>
    </source>
</evidence>
<feature type="region of interest" description="Disordered" evidence="14">
    <location>
        <begin position="1182"/>
        <end position="1247"/>
    </location>
</feature>
<dbReference type="Pfam" id="PF00388">
    <property type="entry name" value="PI-PLC-X"/>
    <property type="match status" value="1"/>
</dbReference>
<accession>A0AAV7X3P9</accession>
<evidence type="ECO:0000256" key="6">
    <source>
        <dbReference type="ARBA" id="ARBA00022837"/>
    </source>
</evidence>
<keyword evidence="7 10" id="KW-0442">Lipid degradation</keyword>
<feature type="compositionally biased region" description="Low complexity" evidence="14">
    <location>
        <begin position="1"/>
        <end position="26"/>
    </location>
</feature>
<dbReference type="SUPFAM" id="SSF50729">
    <property type="entry name" value="PH domain-like"/>
    <property type="match status" value="2"/>
</dbReference>
<evidence type="ECO:0000256" key="1">
    <source>
        <dbReference type="ARBA" id="ARBA00001195"/>
    </source>
</evidence>
<dbReference type="GO" id="GO:0005737">
    <property type="term" value="C:cytoplasm"/>
    <property type="evidence" value="ECO:0007669"/>
    <property type="project" value="UniProtKB-SubCell"/>
</dbReference>
<comment type="caution">
    <text evidence="17">The sequence shown here is derived from an EMBL/GenBank/DDBJ whole genome shotgun (WGS) entry which is preliminary data.</text>
</comment>
<comment type="subcellular location">
    <subcellularLocation>
        <location evidence="2">Cytoplasm</location>
    </subcellularLocation>
</comment>
<dbReference type="CDD" id="cd08591">
    <property type="entry name" value="PI-PLCc_beta"/>
    <property type="match status" value="1"/>
</dbReference>
<dbReference type="Gene3D" id="2.30.29.240">
    <property type="match status" value="1"/>
</dbReference>
<dbReference type="InterPro" id="IPR035892">
    <property type="entry name" value="C2_domain_sf"/>
</dbReference>
<evidence type="ECO:0000256" key="3">
    <source>
        <dbReference type="ARBA" id="ARBA00022490"/>
    </source>
</evidence>
<feature type="region of interest" description="Disordered" evidence="14">
    <location>
        <begin position="539"/>
        <end position="723"/>
    </location>
</feature>
<dbReference type="InterPro" id="IPR011992">
    <property type="entry name" value="EF-hand-dom_pair"/>
</dbReference>
<protein>
    <recommendedName>
        <fullName evidence="10">1-phosphatidylinositol 4,5-bisphosphate phosphodiesterase</fullName>
        <ecNumber evidence="10">3.1.4.11</ecNumber>
    </recommendedName>
</protein>
<dbReference type="InterPro" id="IPR037862">
    <property type="entry name" value="PLC-beta_PH"/>
</dbReference>
<dbReference type="Pfam" id="PF08703">
    <property type="entry name" value="PLC-beta_C"/>
    <property type="match status" value="1"/>
</dbReference>
<evidence type="ECO:0000256" key="9">
    <source>
        <dbReference type="ARBA" id="ARBA00023224"/>
    </source>
</evidence>
<feature type="binding site" evidence="12">
    <location>
        <position position="485"/>
    </location>
    <ligand>
        <name>Ca(2+)</name>
        <dbReference type="ChEBI" id="CHEBI:29108"/>
    </ligand>
</feature>
<feature type="binding site" evidence="12">
    <location>
        <position position="407"/>
    </location>
    <ligand>
        <name>Ca(2+)</name>
        <dbReference type="ChEBI" id="CHEBI:29108"/>
    </ligand>
</feature>
<evidence type="ECO:0000256" key="12">
    <source>
        <dbReference type="PIRSR" id="PIRSR000956-2"/>
    </source>
</evidence>
<feature type="active site" evidence="11">
    <location>
        <position position="451"/>
    </location>
</feature>
<evidence type="ECO:0000256" key="11">
    <source>
        <dbReference type="PIRSR" id="PIRSR000956-1"/>
    </source>
</evidence>
<dbReference type="GO" id="GO:0048015">
    <property type="term" value="P:phosphatidylinositol-mediated signaling"/>
    <property type="evidence" value="ECO:0007669"/>
    <property type="project" value="TreeGrafter"/>
</dbReference>
<dbReference type="PROSITE" id="PS50008">
    <property type="entry name" value="PIPLC_Y_DOMAIN"/>
    <property type="match status" value="1"/>
</dbReference>
<gene>
    <name evidence="17" type="ORF">ONE63_004919</name>
</gene>
<dbReference type="PANTHER" id="PTHR10336:SF149">
    <property type="entry name" value="1-PHOSPHATIDYLINOSITOL 4,5-BISPHOSPHATE PHOSPHODIESTERASE CLASSES I AND II"/>
    <property type="match status" value="1"/>
</dbReference>
<keyword evidence="18" id="KW-1185">Reference proteome</keyword>
<keyword evidence="5 10" id="KW-0378">Hydrolase</keyword>
<dbReference type="InterPro" id="IPR017946">
    <property type="entry name" value="PLC-like_Pdiesterase_TIM-brl"/>
</dbReference>
<keyword evidence="8 10" id="KW-0443">Lipid metabolism</keyword>
<feature type="domain" description="C2" evidence="15">
    <location>
        <begin position="843"/>
        <end position="973"/>
    </location>
</feature>
<feature type="region of interest" description="Disordered" evidence="14">
    <location>
        <begin position="1"/>
        <end position="41"/>
    </location>
</feature>
<feature type="active site" evidence="11">
    <location>
        <position position="406"/>
    </location>
</feature>
<dbReference type="EMBL" id="JAPTSV010000016">
    <property type="protein sequence ID" value="KAJ1519650.1"/>
    <property type="molecule type" value="Genomic_DNA"/>
</dbReference>
<evidence type="ECO:0000256" key="7">
    <source>
        <dbReference type="ARBA" id="ARBA00022963"/>
    </source>
</evidence>
<comment type="cofactor">
    <cofactor evidence="12">
        <name>Ca(2+)</name>
        <dbReference type="ChEBI" id="CHEBI:29108"/>
    </cofactor>
    <text evidence="12">Binds 1 Ca(2+) ion per subunit.</text>
</comment>
<dbReference type="InterPro" id="IPR001192">
    <property type="entry name" value="PI-PLC_fam"/>
</dbReference>
<dbReference type="FunFam" id="1.10.238.10:FF:000005">
    <property type="entry name" value="Phosphoinositide phospholipase C"/>
    <property type="match status" value="1"/>
</dbReference>
<dbReference type="PANTHER" id="PTHR10336">
    <property type="entry name" value="PHOSPHOINOSITIDE-SPECIFIC PHOSPHOLIPASE C FAMILY PROTEIN"/>
    <property type="match status" value="1"/>
</dbReference>
<feature type="region of interest" description="Disordered" evidence="14">
    <location>
        <begin position="122"/>
        <end position="153"/>
    </location>
</feature>
<dbReference type="GO" id="GO:0005509">
    <property type="term" value="F:calcium ion binding"/>
    <property type="evidence" value="ECO:0007669"/>
    <property type="project" value="UniProtKB-UniRule"/>
</dbReference>
<comment type="catalytic activity">
    <reaction evidence="1 10 13">
        <text>a 1,2-diacyl-sn-glycero-3-phospho-(1D-myo-inositol-4,5-bisphosphate) + H2O = 1D-myo-inositol 1,4,5-trisphosphate + a 1,2-diacyl-sn-glycerol + H(+)</text>
        <dbReference type="Rhea" id="RHEA:33179"/>
        <dbReference type="ChEBI" id="CHEBI:15377"/>
        <dbReference type="ChEBI" id="CHEBI:15378"/>
        <dbReference type="ChEBI" id="CHEBI:17815"/>
        <dbReference type="ChEBI" id="CHEBI:58456"/>
        <dbReference type="ChEBI" id="CHEBI:203600"/>
        <dbReference type="EC" id="3.1.4.11"/>
    </reaction>
</comment>
<dbReference type="PRINTS" id="PR00390">
    <property type="entry name" value="PHPHLIPASEC"/>
</dbReference>
<dbReference type="PIRSF" id="PIRSF000956">
    <property type="entry name" value="PLC-beta"/>
    <property type="match status" value="1"/>
</dbReference>
<feature type="compositionally biased region" description="Polar residues" evidence="14">
    <location>
        <begin position="567"/>
        <end position="584"/>
    </location>
</feature>
<feature type="compositionally biased region" description="Polar residues" evidence="14">
    <location>
        <begin position="27"/>
        <end position="37"/>
    </location>
</feature>
<evidence type="ECO:0000313" key="18">
    <source>
        <dbReference type="Proteomes" id="UP001075354"/>
    </source>
</evidence>
<evidence type="ECO:0000259" key="15">
    <source>
        <dbReference type="PROSITE" id="PS50004"/>
    </source>
</evidence>
<reference evidence="17" key="1">
    <citation type="submission" date="2022-12" db="EMBL/GenBank/DDBJ databases">
        <title>Chromosome-level genome assembly of the bean flower thrips Megalurothrips usitatus.</title>
        <authorList>
            <person name="Ma L."/>
            <person name="Liu Q."/>
            <person name="Li H."/>
            <person name="Cai W."/>
        </authorList>
    </citation>
    <scope>NUCLEOTIDE SEQUENCE</scope>
    <source>
        <strain evidence="17">Cailab_2022a</strain>
    </source>
</reference>
<feature type="compositionally biased region" description="Basic and acidic residues" evidence="14">
    <location>
        <begin position="607"/>
        <end position="637"/>
    </location>
</feature>
<dbReference type="InterPro" id="IPR001711">
    <property type="entry name" value="PLipase_C_Pinositol-sp_Y"/>
</dbReference>
<dbReference type="SMART" id="SM00148">
    <property type="entry name" value="PLCXc"/>
    <property type="match status" value="1"/>
</dbReference>
<dbReference type="GO" id="GO:0046488">
    <property type="term" value="P:phosphatidylinositol metabolic process"/>
    <property type="evidence" value="ECO:0007669"/>
    <property type="project" value="TreeGrafter"/>
</dbReference>
<dbReference type="CDD" id="cd00275">
    <property type="entry name" value="C2_PLC_like"/>
    <property type="match status" value="1"/>
</dbReference>
<dbReference type="SUPFAM" id="SSF47473">
    <property type="entry name" value="EF-hand"/>
    <property type="match status" value="1"/>
</dbReference>
<dbReference type="Proteomes" id="UP001075354">
    <property type="component" value="Chromosome 16"/>
</dbReference>
<dbReference type="SUPFAM" id="SSF51695">
    <property type="entry name" value="PLC-like phosphodiesterases"/>
    <property type="match status" value="1"/>
</dbReference>
<feature type="compositionally biased region" description="Basic and acidic residues" evidence="14">
    <location>
        <begin position="1182"/>
        <end position="1191"/>
    </location>
</feature>
<dbReference type="SMART" id="SM00239">
    <property type="entry name" value="C2"/>
    <property type="match status" value="1"/>
</dbReference>
<evidence type="ECO:0000313" key="17">
    <source>
        <dbReference type="EMBL" id="KAJ1519650.1"/>
    </source>
</evidence>
<dbReference type="InterPro" id="IPR000008">
    <property type="entry name" value="C2_dom"/>
</dbReference>
<evidence type="ECO:0000256" key="2">
    <source>
        <dbReference type="ARBA" id="ARBA00004496"/>
    </source>
</evidence>
<dbReference type="GO" id="GO:0016042">
    <property type="term" value="P:lipid catabolic process"/>
    <property type="evidence" value="ECO:0007669"/>
    <property type="project" value="UniProtKB-KW"/>
</dbReference>
<dbReference type="GO" id="GO:0051209">
    <property type="term" value="P:release of sequestered calcium ion into cytosol"/>
    <property type="evidence" value="ECO:0007669"/>
    <property type="project" value="TreeGrafter"/>
</dbReference>
<name>A0AAV7X3P9_9NEOP</name>
<keyword evidence="6 12" id="KW-0106">Calcium</keyword>
<dbReference type="InterPro" id="IPR016280">
    <property type="entry name" value="PLC-beta"/>
</dbReference>
<evidence type="ECO:0000256" key="5">
    <source>
        <dbReference type="ARBA" id="ARBA00022801"/>
    </source>
</evidence>
<proteinExistence type="predicted"/>
<dbReference type="Gene3D" id="3.20.20.190">
    <property type="entry name" value="Phosphatidylinositol (PI) phosphodiesterase"/>
    <property type="match status" value="1"/>
</dbReference>